<keyword evidence="7 11" id="KW-0963">Cytoplasm</keyword>
<dbReference type="GO" id="GO:0005737">
    <property type="term" value="C:cytoplasm"/>
    <property type="evidence" value="ECO:0007669"/>
    <property type="project" value="UniProtKB-SubCell"/>
</dbReference>
<feature type="domain" description="AB hydrolase-1" evidence="14">
    <location>
        <begin position="37"/>
        <end position="296"/>
    </location>
</feature>
<dbReference type="SUPFAM" id="SSF53474">
    <property type="entry name" value="alpha/beta-Hydrolases"/>
    <property type="match status" value="1"/>
</dbReference>
<evidence type="ECO:0000256" key="4">
    <source>
        <dbReference type="ARBA" id="ARBA00012568"/>
    </source>
</evidence>
<dbReference type="InterPro" id="IPR000073">
    <property type="entry name" value="AB_hydrolase_1"/>
</dbReference>
<evidence type="ECO:0000313" key="16">
    <source>
        <dbReference type="Proteomes" id="UP000236724"/>
    </source>
</evidence>
<keyword evidence="9 11" id="KW-0378">Hydrolase</keyword>
<dbReference type="GO" id="GO:0006508">
    <property type="term" value="P:proteolysis"/>
    <property type="evidence" value="ECO:0007669"/>
    <property type="project" value="UniProtKB-KW"/>
</dbReference>
<name>A0A1H6F797_9GAMM</name>
<feature type="active site" description="Proton donor" evidence="12">
    <location>
        <position position="294"/>
    </location>
</feature>
<feature type="active site" evidence="12">
    <location>
        <position position="266"/>
    </location>
</feature>
<evidence type="ECO:0000256" key="2">
    <source>
        <dbReference type="ARBA" id="ARBA00004496"/>
    </source>
</evidence>
<dbReference type="InterPro" id="IPR002410">
    <property type="entry name" value="Peptidase_S33"/>
</dbReference>
<evidence type="ECO:0000256" key="1">
    <source>
        <dbReference type="ARBA" id="ARBA00001585"/>
    </source>
</evidence>
<evidence type="ECO:0000256" key="11">
    <source>
        <dbReference type="PIRNR" id="PIRNR006431"/>
    </source>
</evidence>
<comment type="catalytic activity">
    <reaction evidence="1 11 13">
        <text>Release of N-terminal proline from a peptide.</text>
        <dbReference type="EC" id="3.4.11.5"/>
    </reaction>
</comment>
<dbReference type="RefSeq" id="WP_103919167.1">
    <property type="nucleotide sequence ID" value="NZ_FMSV02000171.1"/>
</dbReference>
<evidence type="ECO:0000256" key="7">
    <source>
        <dbReference type="ARBA" id="ARBA00022490"/>
    </source>
</evidence>
<dbReference type="EMBL" id="FMSV02000171">
    <property type="protein sequence ID" value="SEH05199.1"/>
    <property type="molecule type" value="Genomic_DNA"/>
</dbReference>
<dbReference type="NCBIfam" id="TIGR01249">
    <property type="entry name" value="pro_imino_pep_1"/>
    <property type="match status" value="1"/>
</dbReference>
<comment type="similarity">
    <text evidence="3 11 13">Belongs to the peptidase S33 family.</text>
</comment>
<keyword evidence="8 11" id="KW-0645">Protease</keyword>
<protein>
    <recommendedName>
        <fullName evidence="5 11">Proline iminopeptidase</fullName>
        <shortName evidence="11">PIP</shortName>
        <ecNumber evidence="4 11">3.4.11.5</ecNumber>
    </recommendedName>
    <alternativeName>
        <fullName evidence="10 11">Prolyl aminopeptidase</fullName>
    </alternativeName>
</protein>
<reference evidence="15 16" key="1">
    <citation type="submission" date="2016-10" db="EMBL/GenBank/DDBJ databases">
        <authorList>
            <person name="de Groot N.N."/>
        </authorList>
    </citation>
    <scope>NUCLEOTIDE SEQUENCE [LARGE SCALE GENOMIC DNA]</scope>
    <source>
        <strain evidence="15">MBHS1</strain>
    </source>
</reference>
<evidence type="ECO:0000256" key="13">
    <source>
        <dbReference type="RuleBase" id="RU003421"/>
    </source>
</evidence>
<feature type="active site" description="Nucleophile" evidence="12">
    <location>
        <position position="111"/>
    </location>
</feature>
<evidence type="ECO:0000256" key="9">
    <source>
        <dbReference type="ARBA" id="ARBA00022801"/>
    </source>
</evidence>
<dbReference type="PANTHER" id="PTHR43722:SF1">
    <property type="entry name" value="PROLINE IMINOPEPTIDASE"/>
    <property type="match status" value="1"/>
</dbReference>
<dbReference type="EC" id="3.4.11.5" evidence="4 11"/>
<keyword evidence="16" id="KW-1185">Reference proteome</keyword>
<evidence type="ECO:0000259" key="14">
    <source>
        <dbReference type="Pfam" id="PF00561"/>
    </source>
</evidence>
<organism evidence="15 16">
    <name type="scientific">Candidatus Venteria ishoeyi</name>
    <dbReference type="NCBI Taxonomy" id="1899563"/>
    <lineage>
        <taxon>Bacteria</taxon>
        <taxon>Pseudomonadati</taxon>
        <taxon>Pseudomonadota</taxon>
        <taxon>Gammaproteobacteria</taxon>
        <taxon>Thiotrichales</taxon>
        <taxon>Thiotrichaceae</taxon>
        <taxon>Venteria</taxon>
    </lineage>
</organism>
<evidence type="ECO:0000256" key="8">
    <source>
        <dbReference type="ARBA" id="ARBA00022670"/>
    </source>
</evidence>
<dbReference type="AlphaFoldDB" id="A0A1H6F797"/>
<evidence type="ECO:0000256" key="12">
    <source>
        <dbReference type="PIRSR" id="PIRSR006431-1"/>
    </source>
</evidence>
<dbReference type="InterPro" id="IPR029058">
    <property type="entry name" value="AB_hydrolase_fold"/>
</dbReference>
<dbReference type="Gene3D" id="3.40.50.1820">
    <property type="entry name" value="alpha/beta hydrolase"/>
    <property type="match status" value="1"/>
</dbReference>
<keyword evidence="6 11" id="KW-0031">Aminopeptidase</keyword>
<gene>
    <name evidence="15" type="primary">pip</name>
    <name evidence="15" type="ORF">MBHS_01052</name>
</gene>
<dbReference type="Pfam" id="PF00561">
    <property type="entry name" value="Abhydrolase_1"/>
    <property type="match status" value="1"/>
</dbReference>
<sequence length="318" mass="35192">MSNTLYPEIKPYSTFHLSVSSLHSLYVEESGNPEGLPVVFLHGGPGAGCDANHRRYFDPKDYRIILFDQRGCGRSTPHAALQDNTTQALISDIEAIREHLNIQQWVVAGGSWGTTLGLAYAQTYPQQVLGLILRGIFLCRQADLDWLYGAGTRCFFPQEWQAFVEFLPSALSDDVIAGYYQLVTSDDAQMRLKAARAWATWEGRPATLLPNAALVGHLCEEKLALSLARISTHYFTQHCFLHNQQLLTDIGRIQNIPGMIVHGRYDMLCPVDNAWILQKNWPKANLDIVADAGHSAGEPGIIRGLIKAANNMAGMLSG</sequence>
<evidence type="ECO:0000256" key="5">
    <source>
        <dbReference type="ARBA" id="ARBA00021843"/>
    </source>
</evidence>
<dbReference type="PRINTS" id="PR00793">
    <property type="entry name" value="PROAMNOPTASE"/>
</dbReference>
<comment type="subcellular location">
    <subcellularLocation>
        <location evidence="2 11">Cytoplasm</location>
    </subcellularLocation>
</comment>
<dbReference type="PANTHER" id="PTHR43722">
    <property type="entry name" value="PROLINE IMINOPEPTIDASE"/>
    <property type="match status" value="1"/>
</dbReference>
<evidence type="ECO:0000313" key="15">
    <source>
        <dbReference type="EMBL" id="SEH05199.1"/>
    </source>
</evidence>
<proteinExistence type="inferred from homology"/>
<dbReference type="PIRSF" id="PIRSF006431">
    <property type="entry name" value="Pept_S33"/>
    <property type="match status" value="1"/>
</dbReference>
<evidence type="ECO:0000256" key="10">
    <source>
        <dbReference type="ARBA" id="ARBA00029605"/>
    </source>
</evidence>
<dbReference type="Proteomes" id="UP000236724">
    <property type="component" value="Unassembled WGS sequence"/>
</dbReference>
<dbReference type="InterPro" id="IPR005944">
    <property type="entry name" value="Pro_iminopeptidase"/>
</dbReference>
<dbReference type="GO" id="GO:0004177">
    <property type="term" value="F:aminopeptidase activity"/>
    <property type="evidence" value="ECO:0007669"/>
    <property type="project" value="UniProtKB-UniRule"/>
</dbReference>
<evidence type="ECO:0000256" key="3">
    <source>
        <dbReference type="ARBA" id="ARBA00010088"/>
    </source>
</evidence>
<dbReference type="OrthoDB" id="9796770at2"/>
<evidence type="ECO:0000256" key="6">
    <source>
        <dbReference type="ARBA" id="ARBA00022438"/>
    </source>
</evidence>
<accession>A0A1H6F797</accession>